<dbReference type="InterPro" id="IPR021109">
    <property type="entry name" value="Peptidase_aspartic_dom_sf"/>
</dbReference>
<evidence type="ECO:0000313" key="4">
    <source>
        <dbReference type="Proteomes" id="UP000634136"/>
    </source>
</evidence>
<accession>A0A834W9X5</accession>
<feature type="compositionally biased region" description="Basic and acidic residues" evidence="1">
    <location>
        <begin position="62"/>
        <end position="80"/>
    </location>
</feature>
<keyword evidence="4" id="KW-1185">Reference proteome</keyword>
<dbReference type="EMBL" id="JAAIUW010000009">
    <property type="protein sequence ID" value="KAF7814687.1"/>
    <property type="molecule type" value="Genomic_DNA"/>
</dbReference>
<evidence type="ECO:0000313" key="3">
    <source>
        <dbReference type="EMBL" id="KAF7814687.1"/>
    </source>
</evidence>
<dbReference type="Pfam" id="PF13650">
    <property type="entry name" value="Asp_protease_2"/>
    <property type="match status" value="1"/>
</dbReference>
<dbReference type="CDD" id="cd00303">
    <property type="entry name" value="retropepsin_like"/>
    <property type="match status" value="1"/>
</dbReference>
<dbReference type="Gene3D" id="2.40.70.10">
    <property type="entry name" value="Acid Proteases"/>
    <property type="match status" value="1"/>
</dbReference>
<gene>
    <name evidence="3" type="ORF">G2W53_028656</name>
</gene>
<comment type="caution">
    <text evidence="3">The sequence shown here is derived from an EMBL/GenBank/DDBJ whole genome shotgun (WGS) entry which is preliminary data.</text>
</comment>
<feature type="domain" description="Retrotransposon gag" evidence="2">
    <location>
        <begin position="128"/>
        <end position="216"/>
    </location>
</feature>
<dbReference type="PANTHER" id="PTHR15503:SF22">
    <property type="entry name" value="TRANSPOSON TY3-I GAG POLYPROTEIN"/>
    <property type="match status" value="1"/>
</dbReference>
<dbReference type="InterPro" id="IPR005162">
    <property type="entry name" value="Retrotrans_gag_dom"/>
</dbReference>
<dbReference type="OrthoDB" id="1432677at2759"/>
<protein>
    <submittedName>
        <fullName evidence="3">Retrotransposable element Tf2</fullName>
    </submittedName>
</protein>
<sequence length="400" mass="45418">MVNTRMEGRVETMEKEMDTLKVDMMQMKEMMLMMKDTLERVEKKVDKGGERDHSEGSGAQGEGDKEKDSEEVNDKAKDSGEANDGDGSRHRKLELPIFEGDEAIGWLFKVERYFSLNKMSDDEKLEAVAVCMEGKALNWLQWLETRMNIASWEMFKGELLRRFHQAQRGNGYEMLMALKQEESVAEFREKFELLSAPLKNAPEEMLIGAYQNGLKEEIRMRGESSRSVSSSASNSKGRYRKLTDEELARKRRLGECWTCDEKWGPTHKCKNKHLHVLILSGPVEEAETVEWDIGEEDIQEEEELTGSLMSLSMNSIVGITGGRTMKLVGKVNGKEVLIMIDSGASHNFISTSLVDKMTLPKVKTSSYVVTVGDGHTVKSEGKCKQLRVELQDTVLEQNFY</sequence>
<dbReference type="PROSITE" id="PS00141">
    <property type="entry name" value="ASP_PROTEASE"/>
    <property type="match status" value="1"/>
</dbReference>
<dbReference type="AlphaFoldDB" id="A0A834W9X5"/>
<dbReference type="GO" id="GO:0006508">
    <property type="term" value="P:proteolysis"/>
    <property type="evidence" value="ECO:0007669"/>
    <property type="project" value="InterPro"/>
</dbReference>
<dbReference type="PANTHER" id="PTHR15503">
    <property type="entry name" value="LDOC1 RELATED"/>
    <property type="match status" value="1"/>
</dbReference>
<feature type="region of interest" description="Disordered" evidence="1">
    <location>
        <begin position="36"/>
        <end position="89"/>
    </location>
</feature>
<proteinExistence type="predicted"/>
<dbReference type="InterPro" id="IPR001969">
    <property type="entry name" value="Aspartic_peptidase_AS"/>
</dbReference>
<dbReference type="InterPro" id="IPR032567">
    <property type="entry name" value="RTL1-rel"/>
</dbReference>
<dbReference type="Pfam" id="PF03732">
    <property type="entry name" value="Retrotrans_gag"/>
    <property type="match status" value="1"/>
</dbReference>
<organism evidence="3 4">
    <name type="scientific">Senna tora</name>
    <dbReference type="NCBI Taxonomy" id="362788"/>
    <lineage>
        <taxon>Eukaryota</taxon>
        <taxon>Viridiplantae</taxon>
        <taxon>Streptophyta</taxon>
        <taxon>Embryophyta</taxon>
        <taxon>Tracheophyta</taxon>
        <taxon>Spermatophyta</taxon>
        <taxon>Magnoliopsida</taxon>
        <taxon>eudicotyledons</taxon>
        <taxon>Gunneridae</taxon>
        <taxon>Pentapetalae</taxon>
        <taxon>rosids</taxon>
        <taxon>fabids</taxon>
        <taxon>Fabales</taxon>
        <taxon>Fabaceae</taxon>
        <taxon>Caesalpinioideae</taxon>
        <taxon>Cassia clade</taxon>
        <taxon>Senna</taxon>
    </lineage>
</organism>
<evidence type="ECO:0000256" key="1">
    <source>
        <dbReference type="SAM" id="MobiDB-lite"/>
    </source>
</evidence>
<dbReference type="SUPFAM" id="SSF50630">
    <property type="entry name" value="Acid proteases"/>
    <property type="match status" value="1"/>
</dbReference>
<feature type="compositionally biased region" description="Basic and acidic residues" evidence="1">
    <location>
        <begin position="36"/>
        <end position="55"/>
    </location>
</feature>
<dbReference type="Proteomes" id="UP000634136">
    <property type="component" value="Unassembled WGS sequence"/>
</dbReference>
<evidence type="ECO:0000259" key="2">
    <source>
        <dbReference type="Pfam" id="PF03732"/>
    </source>
</evidence>
<reference evidence="3" key="1">
    <citation type="submission" date="2020-09" db="EMBL/GenBank/DDBJ databases">
        <title>Genome-Enabled Discovery of Anthraquinone Biosynthesis in Senna tora.</title>
        <authorList>
            <person name="Kang S.-H."/>
            <person name="Pandey R.P."/>
            <person name="Lee C.-M."/>
            <person name="Sim J.-S."/>
            <person name="Jeong J.-T."/>
            <person name="Choi B.-S."/>
            <person name="Jung M."/>
            <person name="Ginzburg D."/>
            <person name="Zhao K."/>
            <person name="Won S.Y."/>
            <person name="Oh T.-J."/>
            <person name="Yu Y."/>
            <person name="Kim N.-H."/>
            <person name="Lee O.R."/>
            <person name="Lee T.-H."/>
            <person name="Bashyal P."/>
            <person name="Kim T.-S."/>
            <person name="Lee W.-H."/>
            <person name="Kawkins C."/>
            <person name="Kim C.-K."/>
            <person name="Kim J.S."/>
            <person name="Ahn B.O."/>
            <person name="Rhee S.Y."/>
            <person name="Sohng J.K."/>
        </authorList>
    </citation>
    <scope>NUCLEOTIDE SEQUENCE</scope>
    <source>
        <tissue evidence="3">Leaf</tissue>
    </source>
</reference>
<name>A0A834W9X5_9FABA</name>
<dbReference type="GO" id="GO:0004190">
    <property type="term" value="F:aspartic-type endopeptidase activity"/>
    <property type="evidence" value="ECO:0007669"/>
    <property type="project" value="InterPro"/>
</dbReference>